<dbReference type="CDD" id="cd07438">
    <property type="entry name" value="PHP_HisPPase_AMP"/>
    <property type="match status" value="1"/>
</dbReference>
<dbReference type="Gene3D" id="1.10.150.650">
    <property type="match status" value="1"/>
</dbReference>
<dbReference type="PANTHER" id="PTHR42924:SF3">
    <property type="entry name" value="POLYMERASE_HISTIDINOL PHOSPHATASE N-TERMINAL DOMAIN-CONTAINING PROTEIN"/>
    <property type="match status" value="1"/>
</dbReference>
<feature type="domain" description="Polymerase/histidinol phosphatase N-terminal" evidence="2">
    <location>
        <begin position="3"/>
        <end position="68"/>
    </location>
</feature>
<dbReference type="Gene3D" id="3.20.20.140">
    <property type="entry name" value="Metal-dependent hydrolases"/>
    <property type="match status" value="1"/>
</dbReference>
<feature type="compositionally biased region" description="Basic and acidic residues" evidence="1">
    <location>
        <begin position="1"/>
        <end position="13"/>
    </location>
</feature>
<dbReference type="Pfam" id="PF02811">
    <property type="entry name" value="PHP"/>
    <property type="match status" value="1"/>
</dbReference>
<dbReference type="AlphaFoldDB" id="A0A1G8YFT1"/>
<evidence type="ECO:0000313" key="3">
    <source>
        <dbReference type="EMBL" id="SDK01688.1"/>
    </source>
</evidence>
<dbReference type="PANTHER" id="PTHR42924">
    <property type="entry name" value="EXONUCLEASE"/>
    <property type="match status" value="1"/>
</dbReference>
<protein>
    <recommendedName>
        <fullName evidence="2">Polymerase/histidinol phosphatase N-terminal domain-containing protein</fullName>
    </recommendedName>
</protein>
<sequence length="277" mass="30361">MKFDFHSHTKASDGDLTPTELVGRARNQGLAVLAITDHDTTDALEEAHRAADGTGLTIIDGVEISTRWHSFDIHIVGLGINPGEPAMVDLLAQQRQRREARALEIGVRLAKRGIDGVYDEAKRKAGSGAVGRGHFAKVLMDRGLVVQQQAAFDKYLGKGKAGYVPNNWCDIETAVAVIHQAGGLAVLAHPCRYRLSNKWLRKLLALFAEVGGDGMEVVLCQQPPQERQFLAQLCQEHGLLASVGSDFHQPGRWIELGRHLHLPDIPGVWQRLGLEEV</sequence>
<dbReference type="SMART" id="SM00481">
    <property type="entry name" value="POLIIIAc"/>
    <property type="match status" value="1"/>
</dbReference>
<keyword evidence="4" id="KW-1185">Reference proteome</keyword>
<gene>
    <name evidence="3" type="ORF">SAMN04488540_11764</name>
</gene>
<reference evidence="4" key="1">
    <citation type="submission" date="2016-10" db="EMBL/GenBank/DDBJ databases">
        <authorList>
            <person name="Varghese N."/>
            <person name="Submissions S."/>
        </authorList>
    </citation>
    <scope>NUCLEOTIDE SEQUENCE [LARGE SCALE GENOMIC DNA]</scope>
    <source>
        <strain evidence="4">DSM 23317</strain>
    </source>
</reference>
<accession>A0A1G8YFT1</accession>
<dbReference type="SUPFAM" id="SSF89550">
    <property type="entry name" value="PHP domain-like"/>
    <property type="match status" value="1"/>
</dbReference>
<evidence type="ECO:0000256" key="1">
    <source>
        <dbReference type="SAM" id="MobiDB-lite"/>
    </source>
</evidence>
<evidence type="ECO:0000259" key="2">
    <source>
        <dbReference type="SMART" id="SM00481"/>
    </source>
</evidence>
<dbReference type="InterPro" id="IPR004013">
    <property type="entry name" value="PHP_dom"/>
</dbReference>
<dbReference type="GO" id="GO:0004534">
    <property type="term" value="F:5'-3' RNA exonuclease activity"/>
    <property type="evidence" value="ECO:0007669"/>
    <property type="project" value="TreeGrafter"/>
</dbReference>
<dbReference type="EMBL" id="FNEM01000017">
    <property type="protein sequence ID" value="SDK01688.1"/>
    <property type="molecule type" value="Genomic_DNA"/>
</dbReference>
<dbReference type="OrthoDB" id="9804333at2"/>
<evidence type="ECO:0000313" key="4">
    <source>
        <dbReference type="Proteomes" id="UP000199527"/>
    </source>
</evidence>
<name>A0A1G8YFT1_9GAMM</name>
<dbReference type="NCBIfam" id="NF047791">
    <property type="entry name" value="RNaseRnm"/>
    <property type="match status" value="1"/>
</dbReference>
<dbReference type="Proteomes" id="UP000199527">
    <property type="component" value="Unassembled WGS sequence"/>
</dbReference>
<dbReference type="InterPro" id="IPR003141">
    <property type="entry name" value="Pol/His_phosphatase_N"/>
</dbReference>
<dbReference type="InterPro" id="IPR052018">
    <property type="entry name" value="PHP_domain"/>
</dbReference>
<dbReference type="GO" id="GO:0035312">
    <property type="term" value="F:5'-3' DNA exonuclease activity"/>
    <property type="evidence" value="ECO:0007669"/>
    <property type="project" value="TreeGrafter"/>
</dbReference>
<proteinExistence type="predicted"/>
<feature type="region of interest" description="Disordered" evidence="1">
    <location>
        <begin position="1"/>
        <end position="20"/>
    </location>
</feature>
<organism evidence="3 4">
    <name type="scientific">Ferrimonas sediminum</name>
    <dbReference type="NCBI Taxonomy" id="718193"/>
    <lineage>
        <taxon>Bacteria</taxon>
        <taxon>Pseudomonadati</taxon>
        <taxon>Pseudomonadota</taxon>
        <taxon>Gammaproteobacteria</taxon>
        <taxon>Alteromonadales</taxon>
        <taxon>Ferrimonadaceae</taxon>
        <taxon>Ferrimonas</taxon>
    </lineage>
</organism>
<dbReference type="RefSeq" id="WP_090367355.1">
    <property type="nucleotide sequence ID" value="NZ_FNEM01000017.1"/>
</dbReference>
<dbReference type="InterPro" id="IPR016195">
    <property type="entry name" value="Pol/histidinol_Pase-like"/>
</dbReference>